<accession>W9CRL9</accession>
<dbReference type="STRING" id="1432307.W9CRL9"/>
<dbReference type="Gene3D" id="2.170.270.10">
    <property type="entry name" value="SET domain"/>
    <property type="match status" value="1"/>
</dbReference>
<keyword evidence="4" id="KW-1185">Reference proteome</keyword>
<protein>
    <recommendedName>
        <fullName evidence="2">SET domain-containing protein</fullName>
    </recommendedName>
</protein>
<dbReference type="OrthoDB" id="3180714at2759"/>
<comment type="caution">
    <text evidence="3">The sequence shown here is derived from an EMBL/GenBank/DDBJ whole genome shotgun (WGS) entry which is preliminary data.</text>
</comment>
<sequence length="154" mass="16612">MGDAGSPLSPSPPKKTPQETVPGIPLTRSSGLTLILHTPKGFADGGGVSNWPYVPPKENINGIAKPPTPTTTQAIVLGLGSIFNHSTLYPNVGWERDIEHLLMTYTAIRDIKEGEELCISYGSRLTFEDIDTEAEALKEVGDENELLSVIELID</sequence>
<dbReference type="PROSITE" id="PS50280">
    <property type="entry name" value="SET"/>
    <property type="match status" value="1"/>
</dbReference>
<evidence type="ECO:0000313" key="4">
    <source>
        <dbReference type="Proteomes" id="UP000019487"/>
    </source>
</evidence>
<organism evidence="3 4">
    <name type="scientific">Sclerotinia borealis (strain F-4128)</name>
    <dbReference type="NCBI Taxonomy" id="1432307"/>
    <lineage>
        <taxon>Eukaryota</taxon>
        <taxon>Fungi</taxon>
        <taxon>Dikarya</taxon>
        <taxon>Ascomycota</taxon>
        <taxon>Pezizomycotina</taxon>
        <taxon>Leotiomycetes</taxon>
        <taxon>Helotiales</taxon>
        <taxon>Sclerotiniaceae</taxon>
        <taxon>Sclerotinia</taxon>
    </lineage>
</organism>
<evidence type="ECO:0000256" key="1">
    <source>
        <dbReference type="SAM" id="MobiDB-lite"/>
    </source>
</evidence>
<name>W9CRL9_SCLBF</name>
<feature type="region of interest" description="Disordered" evidence="1">
    <location>
        <begin position="1"/>
        <end position="24"/>
    </location>
</feature>
<dbReference type="InterPro" id="IPR046341">
    <property type="entry name" value="SET_dom_sf"/>
</dbReference>
<dbReference type="HOGENOM" id="CLU_124044_0_0_1"/>
<dbReference type="Proteomes" id="UP000019487">
    <property type="component" value="Unassembled WGS sequence"/>
</dbReference>
<dbReference type="SUPFAM" id="SSF82199">
    <property type="entry name" value="SET domain"/>
    <property type="match status" value="1"/>
</dbReference>
<dbReference type="EMBL" id="AYSA01000101">
    <property type="protein sequence ID" value="ESZ97140.1"/>
    <property type="molecule type" value="Genomic_DNA"/>
</dbReference>
<dbReference type="Pfam" id="PF00856">
    <property type="entry name" value="SET"/>
    <property type="match status" value="1"/>
</dbReference>
<evidence type="ECO:0000313" key="3">
    <source>
        <dbReference type="EMBL" id="ESZ97140.1"/>
    </source>
</evidence>
<feature type="domain" description="SET" evidence="2">
    <location>
        <begin position="22"/>
        <end position="122"/>
    </location>
</feature>
<gene>
    <name evidence="3" type="ORF">SBOR_2498</name>
</gene>
<proteinExistence type="predicted"/>
<dbReference type="AlphaFoldDB" id="W9CRL9"/>
<evidence type="ECO:0000259" key="2">
    <source>
        <dbReference type="PROSITE" id="PS50280"/>
    </source>
</evidence>
<reference evidence="3 4" key="1">
    <citation type="journal article" date="2014" name="Genome Announc.">
        <title>Draft genome sequence of Sclerotinia borealis, a psychrophilic plant pathogenic fungus.</title>
        <authorList>
            <person name="Mardanov A.V."/>
            <person name="Beletsky A.V."/>
            <person name="Kadnikov V.V."/>
            <person name="Ignatov A.N."/>
            <person name="Ravin N.V."/>
        </authorList>
    </citation>
    <scope>NUCLEOTIDE SEQUENCE [LARGE SCALE GENOMIC DNA]</scope>
    <source>
        <strain evidence="4">F-4157</strain>
    </source>
</reference>
<dbReference type="InterPro" id="IPR001214">
    <property type="entry name" value="SET_dom"/>
</dbReference>